<dbReference type="Gene3D" id="3.20.20.70">
    <property type="entry name" value="Aldolase class I"/>
    <property type="match status" value="2"/>
</dbReference>
<dbReference type="NCBIfam" id="NF008730">
    <property type="entry name" value="PRK11750.1"/>
    <property type="match status" value="1"/>
</dbReference>
<keyword evidence="12 22" id="KW-0560">Oxidoreductase</keyword>
<evidence type="ECO:0000259" key="20">
    <source>
        <dbReference type="PROSITE" id="PS51379"/>
    </source>
</evidence>
<dbReference type="InterPro" id="IPR036485">
    <property type="entry name" value="Glu_synth_asu_C_sf"/>
</dbReference>
<comment type="pathway">
    <text evidence="17">Amino-acid biosynthesis.</text>
</comment>
<dbReference type="GO" id="GO:0046872">
    <property type="term" value="F:metal ion binding"/>
    <property type="evidence" value="ECO:0007669"/>
    <property type="project" value="UniProtKB-KW"/>
</dbReference>
<dbReference type="Gene3D" id="2.160.20.60">
    <property type="entry name" value="Glutamate synthase, alpha subunit, C-terminal domain"/>
    <property type="match status" value="1"/>
</dbReference>
<dbReference type="InterPro" id="IPR017932">
    <property type="entry name" value="GATase_2_dom"/>
</dbReference>
<keyword evidence="10" id="KW-0274">FAD</keyword>
<dbReference type="Pfam" id="PF00310">
    <property type="entry name" value="GATase_2"/>
    <property type="match status" value="1"/>
</dbReference>
<feature type="domain" description="4Fe-4S ferredoxin-type" evidence="20">
    <location>
        <begin position="1122"/>
        <end position="1152"/>
    </location>
</feature>
<feature type="domain" description="Glutamine amidotransferase type-2" evidence="19">
    <location>
        <begin position="22"/>
        <end position="419"/>
    </location>
</feature>
<dbReference type="PANTHER" id="PTHR11938:SF133">
    <property type="entry name" value="GLUTAMATE SYNTHASE (NADH)"/>
    <property type="match status" value="1"/>
</dbReference>
<dbReference type="FunFam" id="3.20.20.70:FF:000031">
    <property type="entry name" value="Glutamate synthase 1 [NADH]"/>
    <property type="match status" value="1"/>
</dbReference>
<dbReference type="FunFam" id="3.60.20.10:FF:000001">
    <property type="entry name" value="Glutamate synthase, large subunit"/>
    <property type="match status" value="1"/>
</dbReference>
<reference evidence="21 23" key="1">
    <citation type="submission" date="2016-10" db="EMBL/GenBank/DDBJ databases">
        <title>Complete Genome Sequence of Acetogen Clostridium formicoaceticum ATCC 27076.</title>
        <authorList>
            <person name="Bao T."/>
            <person name="Cheng C."/>
            <person name="Zhao J."/>
            <person name="Yang S.-T."/>
            <person name="Wang J."/>
            <person name="Wang M."/>
        </authorList>
    </citation>
    <scope>NUCLEOTIDE SEQUENCE [LARGE SCALE GENOMIC DNA]</scope>
    <source>
        <strain evidence="21 23">ATCC 27076</strain>
    </source>
</reference>
<dbReference type="FunFam" id="2.160.20.60:FF:000001">
    <property type="entry name" value="Glutamate synthase, large subunit"/>
    <property type="match status" value="1"/>
</dbReference>
<evidence type="ECO:0000313" key="22">
    <source>
        <dbReference type="EMBL" id="ARE86490.1"/>
    </source>
</evidence>
<protein>
    <recommendedName>
        <fullName evidence="5">glutamate synthase (NADPH)</fullName>
        <ecNumber evidence="5">1.4.1.13</ecNumber>
    </recommendedName>
</protein>
<dbReference type="EC" id="1.4.1.13" evidence="5"/>
<evidence type="ECO:0000256" key="13">
    <source>
        <dbReference type="ARBA" id="ARBA00023004"/>
    </source>
</evidence>
<dbReference type="EMBL" id="CP020559">
    <property type="protein sequence ID" value="ARE86490.1"/>
    <property type="molecule type" value="Genomic_DNA"/>
</dbReference>
<dbReference type="SUPFAM" id="SSF56235">
    <property type="entry name" value="N-terminal nucleophile aminohydrolases (Ntn hydrolases)"/>
    <property type="match status" value="1"/>
</dbReference>
<dbReference type="InterPro" id="IPR050711">
    <property type="entry name" value="ET-N_metabolism_enzyme"/>
</dbReference>
<comment type="similarity">
    <text evidence="4">Belongs to the glutamate synthase family.</text>
</comment>
<evidence type="ECO:0000256" key="5">
    <source>
        <dbReference type="ARBA" id="ARBA00012079"/>
    </source>
</evidence>
<organism evidence="22 24">
    <name type="scientific">Clostridium formicaceticum</name>
    <dbReference type="NCBI Taxonomy" id="1497"/>
    <lineage>
        <taxon>Bacteria</taxon>
        <taxon>Bacillati</taxon>
        <taxon>Bacillota</taxon>
        <taxon>Clostridia</taxon>
        <taxon>Eubacteriales</taxon>
        <taxon>Clostridiaceae</taxon>
        <taxon>Clostridium</taxon>
    </lineage>
</organism>
<evidence type="ECO:0000313" key="24">
    <source>
        <dbReference type="Proteomes" id="UP000192478"/>
    </source>
</evidence>
<evidence type="ECO:0000256" key="3">
    <source>
        <dbReference type="ARBA" id="ARBA00001974"/>
    </source>
</evidence>
<keyword evidence="6" id="KW-0028">Amino-acid biosynthesis</keyword>
<gene>
    <name evidence="22" type="primary">gltB_1</name>
    <name evidence="21" type="ORF">BJL90_09545</name>
    <name evidence="22" type="ORF">CLFO_08120</name>
</gene>
<keyword evidence="16" id="KW-0003">3Fe-4S</keyword>
<dbReference type="Pfam" id="PF01493">
    <property type="entry name" value="GXGXG"/>
    <property type="match status" value="1"/>
</dbReference>
<dbReference type="GO" id="GO:0051538">
    <property type="term" value="F:3 iron, 4 sulfur cluster binding"/>
    <property type="evidence" value="ECO:0007669"/>
    <property type="project" value="UniProtKB-KW"/>
</dbReference>
<evidence type="ECO:0000256" key="14">
    <source>
        <dbReference type="ARBA" id="ARBA00023014"/>
    </source>
</evidence>
<dbReference type="InterPro" id="IPR002932">
    <property type="entry name" value="Glu_synthdom"/>
</dbReference>
<dbReference type="RefSeq" id="WP_070967092.1">
    <property type="nucleotide sequence ID" value="NZ_CP017603.1"/>
</dbReference>
<reference evidence="22 24" key="2">
    <citation type="submission" date="2017-03" db="EMBL/GenBank/DDBJ databases">
        <title>Complete sequence of Clostridium formicaceticum DSM 92.</title>
        <authorList>
            <person name="Poehlein A."/>
            <person name="Karl M."/>
            <person name="Bengelsdorf F.R."/>
            <person name="Duerre P."/>
            <person name="Daniel R."/>
        </authorList>
    </citation>
    <scope>NUCLEOTIDE SEQUENCE [LARGE SCALE GENOMIC DNA]</scope>
    <source>
        <strain evidence="22 24">DSM 92</strain>
    </source>
</reference>
<evidence type="ECO:0000256" key="9">
    <source>
        <dbReference type="ARBA" id="ARBA00022723"/>
    </source>
</evidence>
<dbReference type="InterPro" id="IPR017896">
    <property type="entry name" value="4Fe4S_Fe-S-bd"/>
</dbReference>
<dbReference type="PROSITE" id="PS51379">
    <property type="entry name" value="4FE4S_FER_2"/>
    <property type="match status" value="1"/>
</dbReference>
<dbReference type="GO" id="GO:0019676">
    <property type="term" value="P:ammonia assimilation cycle"/>
    <property type="evidence" value="ECO:0007669"/>
    <property type="project" value="TreeGrafter"/>
</dbReference>
<evidence type="ECO:0000256" key="8">
    <source>
        <dbReference type="ARBA" id="ARBA00022643"/>
    </source>
</evidence>
<dbReference type="Proteomes" id="UP000177894">
    <property type="component" value="Chromosome"/>
</dbReference>
<evidence type="ECO:0000259" key="19">
    <source>
        <dbReference type="PROSITE" id="PS51278"/>
    </source>
</evidence>
<comment type="cofactor">
    <cofactor evidence="3">
        <name>FAD</name>
        <dbReference type="ChEBI" id="CHEBI:57692"/>
    </cofactor>
</comment>
<evidence type="ECO:0000256" key="6">
    <source>
        <dbReference type="ARBA" id="ARBA00022605"/>
    </source>
</evidence>
<dbReference type="InterPro" id="IPR006982">
    <property type="entry name" value="Glu_synth_centr_N"/>
</dbReference>
<dbReference type="CDD" id="cd00713">
    <property type="entry name" value="GltS"/>
    <property type="match status" value="1"/>
</dbReference>
<evidence type="ECO:0000313" key="21">
    <source>
        <dbReference type="EMBL" id="AOY76122.1"/>
    </source>
</evidence>
<evidence type="ECO:0000256" key="12">
    <source>
        <dbReference type="ARBA" id="ARBA00023002"/>
    </source>
</evidence>
<accession>A0AAC9WG90</accession>
<evidence type="ECO:0000256" key="2">
    <source>
        <dbReference type="ARBA" id="ARBA00001927"/>
    </source>
</evidence>
<keyword evidence="9" id="KW-0479">Metal-binding</keyword>
<keyword evidence="8" id="KW-0288">FMN</keyword>
<dbReference type="CDD" id="cd00982">
    <property type="entry name" value="gltB_C"/>
    <property type="match status" value="1"/>
</dbReference>
<name>A0AAC9WG90_9CLOT</name>
<evidence type="ECO:0000313" key="23">
    <source>
        <dbReference type="Proteomes" id="UP000177894"/>
    </source>
</evidence>
<dbReference type="Pfam" id="PF04898">
    <property type="entry name" value="Glu_syn_central"/>
    <property type="match status" value="1"/>
</dbReference>
<keyword evidence="7" id="KW-0285">Flavoprotein</keyword>
<evidence type="ECO:0000256" key="11">
    <source>
        <dbReference type="ARBA" id="ARBA00022962"/>
    </source>
</evidence>
<sequence length="1507" mass="167899">MKEYGFPIKQGLYDPAMEKDSCGVGFIANAKGKKSNDILVKGLEILKKLKHRGAVGADPSTGDGAGILIQIPHAFLKKETDQLGIQLPKPGDYAVGMVFLPREPNARLFCEGLCEKILREEGQKLIGWREVPVNEKECGESARATRPVVSQIMIARGEQTLEVFKRKLLVVRKCIQNTINAMKRPYTDAFYICSLSPETIVYKGQILGYKLEDFYIDLQSKLVETAIAVVHERYSTNTFPSWKLAHPYRYIAHNGEINTIRGNINWMHAREGVMRSQVFGEDFKKILPVIEAEGSDSSSLDNTVEMFVANGHPIEHVMMMLIPEAWQRDAKMDKDKRGFYEYHARIMESWDGPAALVFTDGHKIGATVDRNGLRPIRYTITKNDLVIMASETGVIEIEADNVVKKGSLQPSEMIVIDTKKRCILLDEEIKREISTQKNYCKWIEKNKLTLEDFEPSNEVRKMNKEVLLQNQKIFGYTEEELKDVIRSMARNKEEPISAMGVDMPLAILSKRPQLLFNYFKQKFAQVTNPPIDPIREKMVMSLLQYIGQHGQLIDEIEVEKKQPFIELKQPILTNEELEKLRHVYTEDFKAITLPMTFPIDGGELGLKTALDNLCKRAVENIKRGYNILILSDTNLDLYNAPIPSLLALGAVHHHLIREKLRTQADIIIECGDARDVMHMALLVGYGAKAINPYLVFESIRDMIKNKQSLKDIEVEEGYENYRYAVAQGLLKVISKMGISTLQSYHGAQIFEVLGLHQDVVEEYFTGTPSKLSGLNLEGIAQEVITRHTAANDMFQTGDRKLDEGGEFVWRPEGEYHMFTPKRVKQLQMACKNNNYEMYKEYAESINNSKEATATLRGLLKFKKRKSIGIEEVEPIESIVKRFTTGAISFGSISKECHETLAIAMNAIGAKSNSGEGGEDAKRYFSDINGNIRKSAVKQIASGRFGVTIDYLVNCDEIQIKMAQGAKPGEGGHLPGNKVTDEIAKVRHSLPGIDLISPPPHHDIYSIEDLAQLIYDLKNANPKARINIKLAASTGIGTVAAGVAKGHGEIITISGHDGGTGAAPISSMKYVGLPWELGLAETQQTLLLNNLRSRVSLQVDGKMSTGRDVVVAVLLGAEEYGFSTAALIVNGCIMCRRCNLNQCPVGIATQEEKLREKFKGNPQFIINYFTFIAQEIREIMAELGFKTIDDMVGRVDILEAKELKDSKIKNLDLASILYKPELPSRIIGRCTVPQEHKIEDVLDRQLIKIATQALDHQKKVQKNFKITNTDRTVGAMLSGVVAKQFGEKGLPEDTIQYTFKGSAGQSFGAFCAKGLTLRLEGDANDYLGKGLSGGKIIVTPPKETTFDTSENIIAGNTLLYGATSGEVYINGTVGGRFAVRNSGAIAVVEGIGNHGCQYMTGGVVIVLGNIGRNFGAGMSGGIAYIWDHDLEEKVNQEIVDIEPLKAVEDIAFVKRMIENHLNYTNSFRAKEILDNWDASIEKIVKVSAPLYRNILEKEEHTFLKATVV</sequence>
<dbReference type="PROSITE" id="PS51278">
    <property type="entry name" value="GATASE_TYPE_2"/>
    <property type="match status" value="1"/>
</dbReference>
<comment type="cofactor">
    <cofactor evidence="1">
        <name>FMN</name>
        <dbReference type="ChEBI" id="CHEBI:58210"/>
    </cofactor>
</comment>
<dbReference type="SUPFAM" id="SSF69336">
    <property type="entry name" value="Alpha subunit of glutamate synthase, C-terminal domain"/>
    <property type="match status" value="1"/>
</dbReference>
<keyword evidence="14" id="KW-0411">Iron-sulfur</keyword>
<keyword evidence="13" id="KW-0408">Iron</keyword>
<evidence type="ECO:0000256" key="10">
    <source>
        <dbReference type="ARBA" id="ARBA00022827"/>
    </source>
</evidence>
<dbReference type="Proteomes" id="UP000192478">
    <property type="component" value="Chromosome"/>
</dbReference>
<comment type="cofactor">
    <cofactor evidence="2">
        <name>[3Fe-4S] cluster</name>
        <dbReference type="ChEBI" id="CHEBI:21137"/>
    </cofactor>
</comment>
<evidence type="ECO:0000256" key="1">
    <source>
        <dbReference type="ARBA" id="ARBA00001917"/>
    </source>
</evidence>
<evidence type="ECO:0000256" key="16">
    <source>
        <dbReference type="ARBA" id="ARBA00023291"/>
    </source>
</evidence>
<evidence type="ECO:0000256" key="18">
    <source>
        <dbReference type="ARBA" id="ARBA00048151"/>
    </source>
</evidence>
<evidence type="ECO:0000256" key="4">
    <source>
        <dbReference type="ARBA" id="ARBA00009716"/>
    </source>
</evidence>
<dbReference type="InterPro" id="IPR002489">
    <property type="entry name" value="Glu_synth_asu_C"/>
</dbReference>
<comment type="catalytic activity">
    <reaction evidence="18">
        <text>2 L-glutamate + NADP(+) = L-glutamine + 2-oxoglutarate + NADPH + H(+)</text>
        <dbReference type="Rhea" id="RHEA:15501"/>
        <dbReference type="ChEBI" id="CHEBI:15378"/>
        <dbReference type="ChEBI" id="CHEBI:16810"/>
        <dbReference type="ChEBI" id="CHEBI:29985"/>
        <dbReference type="ChEBI" id="CHEBI:57783"/>
        <dbReference type="ChEBI" id="CHEBI:58349"/>
        <dbReference type="ChEBI" id="CHEBI:58359"/>
        <dbReference type="EC" id="1.4.1.13"/>
    </reaction>
</comment>
<keyword evidence="11" id="KW-0315">Glutamine amidotransferase</keyword>
<dbReference type="PANTHER" id="PTHR11938">
    <property type="entry name" value="FAD NADPH DEHYDROGENASE/OXIDOREDUCTASE"/>
    <property type="match status" value="1"/>
</dbReference>
<dbReference type="InterPro" id="IPR013785">
    <property type="entry name" value="Aldolase_TIM"/>
</dbReference>
<dbReference type="GO" id="GO:0004355">
    <property type="term" value="F:glutamate synthase (NADPH) activity"/>
    <property type="evidence" value="ECO:0007669"/>
    <property type="project" value="UniProtKB-EC"/>
</dbReference>
<keyword evidence="15" id="KW-0314">Glutamate biosynthesis</keyword>
<dbReference type="GO" id="GO:0006537">
    <property type="term" value="P:glutamate biosynthetic process"/>
    <property type="evidence" value="ECO:0007669"/>
    <property type="project" value="UniProtKB-KW"/>
</dbReference>
<dbReference type="Gene3D" id="3.60.20.10">
    <property type="entry name" value="Glutamine Phosphoribosylpyrophosphate, subunit 1, domain 1"/>
    <property type="match status" value="1"/>
</dbReference>
<dbReference type="EMBL" id="CP017603">
    <property type="protein sequence ID" value="AOY76122.1"/>
    <property type="molecule type" value="Genomic_DNA"/>
</dbReference>
<dbReference type="Pfam" id="PF01645">
    <property type="entry name" value="Glu_synthase"/>
    <property type="match status" value="1"/>
</dbReference>
<dbReference type="InterPro" id="IPR029055">
    <property type="entry name" value="Ntn_hydrolases_N"/>
</dbReference>
<evidence type="ECO:0000256" key="7">
    <source>
        <dbReference type="ARBA" id="ARBA00022630"/>
    </source>
</evidence>
<dbReference type="KEGG" id="cfm:BJL90_09545"/>
<evidence type="ECO:0000256" key="17">
    <source>
        <dbReference type="ARBA" id="ARBA00029440"/>
    </source>
</evidence>
<proteinExistence type="inferred from homology"/>
<dbReference type="SUPFAM" id="SSF51395">
    <property type="entry name" value="FMN-linked oxidoreductases"/>
    <property type="match status" value="1"/>
</dbReference>
<keyword evidence="23" id="KW-1185">Reference proteome</keyword>
<dbReference type="CDD" id="cd02808">
    <property type="entry name" value="GltS_FMN"/>
    <property type="match status" value="1"/>
</dbReference>
<evidence type="ECO:0000256" key="15">
    <source>
        <dbReference type="ARBA" id="ARBA00023164"/>
    </source>
</evidence>